<dbReference type="GeneID" id="85436395"/>
<gene>
    <name evidence="1" type="ORF">LY79DRAFT_285613</name>
</gene>
<proteinExistence type="predicted"/>
<dbReference type="RefSeq" id="XP_060419014.1">
    <property type="nucleotide sequence ID" value="XM_060552155.1"/>
</dbReference>
<protein>
    <submittedName>
        <fullName evidence="1">Uncharacterized protein</fullName>
    </submittedName>
</protein>
<sequence length="187" mass="19973">MEGSFKKKANNKGVWISDQLCTERDGVEKQNREARYRGPEMDLYQPTNRSRPRPFMTQAGRSFPSAPLSVALGPLRGSVILLEGKIRLAGVCAANSGTLTPNSLCAKGTTARPPPSLLTLDWMYPYSSAPAGQPLSISSLAPLVPCSCPGPHPTLSPSPPLFSSPPDGALGFRTGSRLAGGCYMERR</sequence>
<keyword evidence="2" id="KW-1185">Reference proteome</keyword>
<accession>A0AAD8V9S6</accession>
<dbReference type="Proteomes" id="UP001230504">
    <property type="component" value="Unassembled WGS sequence"/>
</dbReference>
<reference evidence="1" key="1">
    <citation type="submission" date="2021-06" db="EMBL/GenBank/DDBJ databases">
        <title>Comparative genomics, transcriptomics and evolutionary studies reveal genomic signatures of adaptation to plant cell wall in hemibiotrophic fungi.</title>
        <authorList>
            <consortium name="DOE Joint Genome Institute"/>
            <person name="Baroncelli R."/>
            <person name="Diaz J.F."/>
            <person name="Benocci T."/>
            <person name="Peng M."/>
            <person name="Battaglia E."/>
            <person name="Haridas S."/>
            <person name="Andreopoulos W."/>
            <person name="Labutti K."/>
            <person name="Pangilinan J."/>
            <person name="Floch G.L."/>
            <person name="Makela M.R."/>
            <person name="Henrissat B."/>
            <person name="Grigoriev I.V."/>
            <person name="Crouch J.A."/>
            <person name="De Vries R.P."/>
            <person name="Sukno S.A."/>
            <person name="Thon M.R."/>
        </authorList>
    </citation>
    <scope>NUCLEOTIDE SEQUENCE</scope>
    <source>
        <strain evidence="1">CBS 125086</strain>
    </source>
</reference>
<comment type="caution">
    <text evidence="1">The sequence shown here is derived from an EMBL/GenBank/DDBJ whole genome shotgun (WGS) entry which is preliminary data.</text>
</comment>
<name>A0AAD8V9S6_9PEZI</name>
<evidence type="ECO:0000313" key="1">
    <source>
        <dbReference type="EMBL" id="KAK1598309.1"/>
    </source>
</evidence>
<dbReference type="EMBL" id="JAHLJV010000005">
    <property type="protein sequence ID" value="KAK1598309.1"/>
    <property type="molecule type" value="Genomic_DNA"/>
</dbReference>
<dbReference type="AlphaFoldDB" id="A0AAD8V9S6"/>
<organism evidence="1 2">
    <name type="scientific">Colletotrichum navitas</name>
    <dbReference type="NCBI Taxonomy" id="681940"/>
    <lineage>
        <taxon>Eukaryota</taxon>
        <taxon>Fungi</taxon>
        <taxon>Dikarya</taxon>
        <taxon>Ascomycota</taxon>
        <taxon>Pezizomycotina</taxon>
        <taxon>Sordariomycetes</taxon>
        <taxon>Hypocreomycetidae</taxon>
        <taxon>Glomerellales</taxon>
        <taxon>Glomerellaceae</taxon>
        <taxon>Colletotrichum</taxon>
        <taxon>Colletotrichum graminicola species complex</taxon>
    </lineage>
</organism>
<evidence type="ECO:0000313" key="2">
    <source>
        <dbReference type="Proteomes" id="UP001230504"/>
    </source>
</evidence>